<evidence type="ECO:0000256" key="2">
    <source>
        <dbReference type="ARBA" id="ARBA00022741"/>
    </source>
</evidence>
<dbReference type="EMBL" id="BSYO01000007">
    <property type="protein sequence ID" value="GMH07924.1"/>
    <property type="molecule type" value="Genomic_DNA"/>
</dbReference>
<dbReference type="InterPro" id="IPR050339">
    <property type="entry name" value="CC_SR_Kinase"/>
</dbReference>
<dbReference type="InterPro" id="IPR011009">
    <property type="entry name" value="Kinase-like_dom_sf"/>
</dbReference>
<dbReference type="Gene3D" id="1.10.510.10">
    <property type="entry name" value="Transferase(Phosphotransferase) domain 1"/>
    <property type="match status" value="1"/>
</dbReference>
<keyword evidence="1" id="KW-0808">Transferase</keyword>
<evidence type="ECO:0000256" key="1">
    <source>
        <dbReference type="ARBA" id="ARBA00022679"/>
    </source>
</evidence>
<gene>
    <name evidence="5" type="ORF">Nepgr_009764</name>
</gene>
<comment type="caution">
    <text evidence="5">The sequence shown here is derived from an EMBL/GenBank/DDBJ whole genome shotgun (WGS) entry which is preliminary data.</text>
</comment>
<evidence type="ECO:0000313" key="6">
    <source>
        <dbReference type="Proteomes" id="UP001279734"/>
    </source>
</evidence>
<protein>
    <recommendedName>
        <fullName evidence="7">Protein kinase domain-containing protein</fullName>
    </recommendedName>
</protein>
<keyword evidence="3" id="KW-0418">Kinase</keyword>
<sequence length="286" mass="31279">MAGGESKVVIANCKSFSDDAGGLPVDVLISMANENWQTSTAVMERLTAASAVEPYELVSCAFVSYGSCAIDLAEGESPSSNAILFVLVLAAHFLRLWQGSFSMSFQPIMQAWFETDVARFLEGSTWDSRTAMSLSFTRKGRSSSDVENDIIAKSTCVSIAGIGQIGTYFYTAPEIEQGWPDIDEKADLYSLGVVFFELGHPFRTAMERHFVLIIPSGQLPSTRVAEFPEQATLLRSLLSHQGMPILDWRVSKECPRDTCAWFAKRTNAHALIPVSRLTGGRALASK</sequence>
<organism evidence="5 6">
    <name type="scientific">Nepenthes gracilis</name>
    <name type="common">Slender pitcher plant</name>
    <dbReference type="NCBI Taxonomy" id="150966"/>
    <lineage>
        <taxon>Eukaryota</taxon>
        <taxon>Viridiplantae</taxon>
        <taxon>Streptophyta</taxon>
        <taxon>Embryophyta</taxon>
        <taxon>Tracheophyta</taxon>
        <taxon>Spermatophyta</taxon>
        <taxon>Magnoliopsida</taxon>
        <taxon>eudicotyledons</taxon>
        <taxon>Gunneridae</taxon>
        <taxon>Pentapetalae</taxon>
        <taxon>Caryophyllales</taxon>
        <taxon>Nepenthaceae</taxon>
        <taxon>Nepenthes</taxon>
    </lineage>
</organism>
<keyword evidence="4" id="KW-0067">ATP-binding</keyword>
<dbReference type="PANTHER" id="PTHR11042:SF136">
    <property type="entry name" value="EIF-2-ALPHA KINASE GCN2"/>
    <property type="match status" value="1"/>
</dbReference>
<evidence type="ECO:0008006" key="7">
    <source>
        <dbReference type="Google" id="ProtNLM"/>
    </source>
</evidence>
<keyword evidence="6" id="KW-1185">Reference proteome</keyword>
<dbReference type="SUPFAM" id="SSF56112">
    <property type="entry name" value="Protein kinase-like (PK-like)"/>
    <property type="match status" value="1"/>
</dbReference>
<dbReference type="AlphaFoldDB" id="A0AAD3SBZ4"/>
<reference evidence="5" key="1">
    <citation type="submission" date="2023-05" db="EMBL/GenBank/DDBJ databases">
        <title>Nepenthes gracilis genome sequencing.</title>
        <authorList>
            <person name="Fukushima K."/>
        </authorList>
    </citation>
    <scope>NUCLEOTIDE SEQUENCE</scope>
    <source>
        <strain evidence="5">SING2019-196</strain>
    </source>
</reference>
<name>A0AAD3SBZ4_NEPGR</name>
<dbReference type="GO" id="GO:0005524">
    <property type="term" value="F:ATP binding"/>
    <property type="evidence" value="ECO:0007669"/>
    <property type="project" value="UniProtKB-KW"/>
</dbReference>
<dbReference type="GO" id="GO:0005634">
    <property type="term" value="C:nucleus"/>
    <property type="evidence" value="ECO:0007669"/>
    <property type="project" value="TreeGrafter"/>
</dbReference>
<evidence type="ECO:0000313" key="5">
    <source>
        <dbReference type="EMBL" id="GMH07924.1"/>
    </source>
</evidence>
<proteinExistence type="predicted"/>
<dbReference type="GO" id="GO:0005829">
    <property type="term" value="C:cytosol"/>
    <property type="evidence" value="ECO:0007669"/>
    <property type="project" value="TreeGrafter"/>
</dbReference>
<evidence type="ECO:0000256" key="4">
    <source>
        <dbReference type="ARBA" id="ARBA00022840"/>
    </source>
</evidence>
<evidence type="ECO:0000256" key="3">
    <source>
        <dbReference type="ARBA" id="ARBA00022777"/>
    </source>
</evidence>
<dbReference type="GO" id="GO:0004694">
    <property type="term" value="F:eukaryotic translation initiation factor 2alpha kinase activity"/>
    <property type="evidence" value="ECO:0007669"/>
    <property type="project" value="TreeGrafter"/>
</dbReference>
<dbReference type="PANTHER" id="PTHR11042">
    <property type="entry name" value="EUKARYOTIC TRANSLATION INITIATION FACTOR 2-ALPHA KINASE EIF2-ALPHA KINASE -RELATED"/>
    <property type="match status" value="1"/>
</dbReference>
<dbReference type="Proteomes" id="UP001279734">
    <property type="component" value="Unassembled WGS sequence"/>
</dbReference>
<keyword evidence="2" id="KW-0547">Nucleotide-binding</keyword>
<accession>A0AAD3SBZ4</accession>